<comment type="similarity">
    <text evidence="5 6">Belongs to the autoinducer synthase family.</text>
</comment>
<evidence type="ECO:0000313" key="8">
    <source>
        <dbReference type="Proteomes" id="UP000194137"/>
    </source>
</evidence>
<protein>
    <recommendedName>
        <fullName evidence="6">Acyl-homoserine-lactone synthase</fullName>
        <ecNumber evidence="6">2.3.1.184</ecNumber>
    </recommendedName>
    <alternativeName>
        <fullName evidence="6">Autoinducer synthesis protein</fullName>
    </alternativeName>
</protein>
<evidence type="ECO:0000256" key="4">
    <source>
        <dbReference type="ARBA" id="ARBA00022929"/>
    </source>
</evidence>
<dbReference type="PANTHER" id="PTHR39322">
    <property type="entry name" value="ACYL-HOMOSERINE-LACTONE SYNTHASE"/>
    <property type="match status" value="1"/>
</dbReference>
<dbReference type="PROSITE" id="PS51187">
    <property type="entry name" value="AUTOINDUCER_SYNTH_2"/>
    <property type="match status" value="1"/>
</dbReference>
<keyword evidence="8" id="KW-1185">Reference proteome</keyword>
<dbReference type="InterPro" id="IPR001690">
    <property type="entry name" value="Autoind_synthase"/>
</dbReference>
<dbReference type="GO" id="GO:0016301">
    <property type="term" value="F:kinase activity"/>
    <property type="evidence" value="ECO:0007669"/>
    <property type="project" value="UniProtKB-KW"/>
</dbReference>
<dbReference type="KEGG" id="psin:CAK95_24600"/>
<accession>A0A1W6ZX17</accession>
<dbReference type="AlphaFoldDB" id="A0A1W6ZX17"/>
<dbReference type="Gene3D" id="3.40.630.30">
    <property type="match status" value="1"/>
</dbReference>
<dbReference type="RefSeq" id="WP_086090319.1">
    <property type="nucleotide sequence ID" value="NZ_CP021112.1"/>
</dbReference>
<dbReference type="EC" id="2.3.1.184" evidence="6"/>
<evidence type="ECO:0000256" key="6">
    <source>
        <dbReference type="RuleBase" id="RU361135"/>
    </source>
</evidence>
<keyword evidence="4 5" id="KW-0071">Autoinducer synthesis</keyword>
<dbReference type="OrthoDB" id="6169313at2"/>
<dbReference type="PRINTS" id="PR01549">
    <property type="entry name" value="AUTOINDCRSYN"/>
</dbReference>
<dbReference type="Pfam" id="PF00765">
    <property type="entry name" value="Autoind_synth"/>
    <property type="match status" value="1"/>
</dbReference>
<evidence type="ECO:0000256" key="3">
    <source>
        <dbReference type="ARBA" id="ARBA00022691"/>
    </source>
</evidence>
<reference evidence="7 8" key="1">
    <citation type="submission" date="2017-05" db="EMBL/GenBank/DDBJ databases">
        <title>Full genome sequence of Pseudorhodoplanes sinuspersici.</title>
        <authorList>
            <person name="Dastgheib S.M.M."/>
            <person name="Shavandi M."/>
            <person name="Tirandaz H."/>
        </authorList>
    </citation>
    <scope>NUCLEOTIDE SEQUENCE [LARGE SCALE GENOMIC DNA]</scope>
    <source>
        <strain evidence="7 8">RIPI110</strain>
    </source>
</reference>
<dbReference type="Proteomes" id="UP000194137">
    <property type="component" value="Chromosome"/>
</dbReference>
<keyword evidence="1 5" id="KW-0673">Quorum sensing</keyword>
<dbReference type="GO" id="GO:0061579">
    <property type="term" value="F:N-acyl homoserine lactone synthase activity"/>
    <property type="evidence" value="ECO:0007669"/>
    <property type="project" value="UniProtKB-UniRule"/>
</dbReference>
<dbReference type="SUPFAM" id="SSF55729">
    <property type="entry name" value="Acyl-CoA N-acyltransferases (Nat)"/>
    <property type="match status" value="1"/>
</dbReference>
<comment type="catalytic activity">
    <reaction evidence="6">
        <text>a fatty acyl-[ACP] + S-adenosyl-L-methionine = an N-acyl-L-homoserine lactone + S-methyl-5'-thioadenosine + holo-[ACP] + H(+)</text>
        <dbReference type="Rhea" id="RHEA:10096"/>
        <dbReference type="Rhea" id="RHEA-COMP:9685"/>
        <dbReference type="Rhea" id="RHEA-COMP:14125"/>
        <dbReference type="ChEBI" id="CHEBI:15378"/>
        <dbReference type="ChEBI" id="CHEBI:17509"/>
        <dbReference type="ChEBI" id="CHEBI:55474"/>
        <dbReference type="ChEBI" id="CHEBI:59789"/>
        <dbReference type="ChEBI" id="CHEBI:64479"/>
        <dbReference type="ChEBI" id="CHEBI:138651"/>
        <dbReference type="EC" id="2.3.1.184"/>
    </reaction>
</comment>
<evidence type="ECO:0000256" key="1">
    <source>
        <dbReference type="ARBA" id="ARBA00022654"/>
    </source>
</evidence>
<dbReference type="STRING" id="1235591.CAK95_24600"/>
<sequence length="219" mass="25172">MVELHVICAANRHIYTDVLEDYFRIRHEIYVEERGWTELARPDGREIDQFDRRDTIYLMALEGSRVVGSHRLVSTTGPTLMSDLFPQLSLRPIIRQPDTCELSRVFVVRDRRGSHVEPKVESIIMAGTMEFALIVGLRKFTIVMETWWLPRFMAMGWNPRPLGVPVDINGMSCIGVSIDVTDAAWRETCRQRSVTYSSLTWKGLSKSALSIVENWQEAV</sequence>
<dbReference type="InterPro" id="IPR016181">
    <property type="entry name" value="Acyl_CoA_acyltransferase"/>
</dbReference>
<dbReference type="GO" id="GO:0007165">
    <property type="term" value="P:signal transduction"/>
    <property type="evidence" value="ECO:0007669"/>
    <property type="project" value="TreeGrafter"/>
</dbReference>
<dbReference type="GO" id="GO:0009372">
    <property type="term" value="P:quorum sensing"/>
    <property type="evidence" value="ECO:0007669"/>
    <property type="project" value="UniProtKB-UniRule"/>
</dbReference>
<dbReference type="EMBL" id="CP021112">
    <property type="protein sequence ID" value="ARQ01924.1"/>
    <property type="molecule type" value="Genomic_DNA"/>
</dbReference>
<keyword evidence="7" id="KW-0418">Kinase</keyword>
<keyword evidence="3 6" id="KW-0949">S-adenosyl-L-methionine</keyword>
<evidence type="ECO:0000256" key="5">
    <source>
        <dbReference type="PROSITE-ProRule" id="PRU00533"/>
    </source>
</evidence>
<evidence type="ECO:0000256" key="2">
    <source>
        <dbReference type="ARBA" id="ARBA00022679"/>
    </source>
</evidence>
<keyword evidence="2 6" id="KW-0808">Transferase</keyword>
<evidence type="ECO:0000313" key="7">
    <source>
        <dbReference type="EMBL" id="ARQ01924.1"/>
    </source>
</evidence>
<proteinExistence type="inferred from homology"/>
<organism evidence="7 8">
    <name type="scientific">Pseudorhodoplanes sinuspersici</name>
    <dbReference type="NCBI Taxonomy" id="1235591"/>
    <lineage>
        <taxon>Bacteria</taxon>
        <taxon>Pseudomonadati</taxon>
        <taxon>Pseudomonadota</taxon>
        <taxon>Alphaproteobacteria</taxon>
        <taxon>Hyphomicrobiales</taxon>
        <taxon>Pseudorhodoplanes</taxon>
    </lineage>
</organism>
<dbReference type="PANTHER" id="PTHR39322:SF1">
    <property type="entry name" value="ISOVALERYL-HOMOSERINE LACTONE SYNTHASE"/>
    <property type="match status" value="1"/>
</dbReference>
<name>A0A1W6ZX17_9HYPH</name>
<gene>
    <name evidence="7" type="ORF">CAK95_24600</name>
</gene>